<organism evidence="14 15">
    <name type="scientific">Strongylus vulgaris</name>
    <name type="common">Blood worm</name>
    <dbReference type="NCBI Taxonomy" id="40348"/>
    <lineage>
        <taxon>Eukaryota</taxon>
        <taxon>Metazoa</taxon>
        <taxon>Ecdysozoa</taxon>
        <taxon>Nematoda</taxon>
        <taxon>Chromadorea</taxon>
        <taxon>Rhabditida</taxon>
        <taxon>Rhabditina</taxon>
        <taxon>Rhabditomorpha</taxon>
        <taxon>Strongyloidea</taxon>
        <taxon>Strongylidae</taxon>
        <taxon>Strongylus</taxon>
    </lineage>
</organism>
<dbReference type="OrthoDB" id="550577at2759"/>
<gene>
    <name evidence="14" type="ORF">SVUK_LOCUS1961</name>
</gene>
<name>A0A3P7IGH2_STRVU</name>
<evidence type="ECO:0000256" key="7">
    <source>
        <dbReference type="ARBA" id="ARBA00022801"/>
    </source>
</evidence>
<dbReference type="AlphaFoldDB" id="A0A3P7IGH2"/>
<evidence type="ECO:0000259" key="13">
    <source>
        <dbReference type="SMART" id="SM00642"/>
    </source>
</evidence>
<evidence type="ECO:0000256" key="10">
    <source>
        <dbReference type="ARBA" id="ARBA00023295"/>
    </source>
</evidence>
<evidence type="ECO:0000313" key="15">
    <source>
        <dbReference type="Proteomes" id="UP000270094"/>
    </source>
</evidence>
<keyword evidence="8" id="KW-0868">Chloride</keyword>
<dbReference type="EMBL" id="UYYB01004167">
    <property type="protein sequence ID" value="VDM66963.1"/>
    <property type="molecule type" value="Genomic_DNA"/>
</dbReference>
<proteinExistence type="inferred from homology"/>
<dbReference type="GO" id="GO:0043169">
    <property type="term" value="F:cation binding"/>
    <property type="evidence" value="ECO:0007669"/>
    <property type="project" value="InterPro"/>
</dbReference>
<evidence type="ECO:0000256" key="6">
    <source>
        <dbReference type="ARBA" id="ARBA00012595"/>
    </source>
</evidence>
<dbReference type="SMART" id="SM00642">
    <property type="entry name" value="Aamy"/>
    <property type="match status" value="1"/>
</dbReference>
<dbReference type="InterPro" id="IPR006046">
    <property type="entry name" value="Alpha_amylase"/>
</dbReference>
<evidence type="ECO:0000256" key="5">
    <source>
        <dbReference type="ARBA" id="ARBA00011245"/>
    </source>
</evidence>
<evidence type="ECO:0000256" key="12">
    <source>
        <dbReference type="SAM" id="SignalP"/>
    </source>
</evidence>
<dbReference type="Gene3D" id="3.20.20.80">
    <property type="entry name" value="Glycosidases"/>
    <property type="match status" value="1"/>
</dbReference>
<evidence type="ECO:0000256" key="9">
    <source>
        <dbReference type="ARBA" id="ARBA00023277"/>
    </source>
</evidence>
<feature type="domain" description="Glycosyl hydrolase family 13 catalytic" evidence="13">
    <location>
        <begin position="31"/>
        <end position="273"/>
    </location>
</feature>
<feature type="signal peptide" evidence="12">
    <location>
        <begin position="1"/>
        <end position="18"/>
    </location>
</feature>
<keyword evidence="10" id="KW-0326">Glycosidase</keyword>
<comment type="cofactor">
    <cofactor evidence="2">
        <name>Ca(2+)</name>
        <dbReference type="ChEBI" id="CHEBI:29108"/>
    </cofactor>
</comment>
<comment type="catalytic activity">
    <reaction evidence="1">
        <text>Endohydrolysis of (1-&gt;4)-alpha-D-glucosidic linkages in polysaccharides containing three or more (1-&gt;4)-alpha-linked D-glucose units.</text>
        <dbReference type="EC" id="3.2.1.1"/>
    </reaction>
</comment>
<sequence length="275" mass="31822">MCSFSYLLPYLFFATIAADPYDDPNTLPNRQVMVQLFEWKWKDIAAECENFLWRYGYGAVQVSPPNEHLTLTKNNDMPWWIRYQPVSYKLNSRSGTEEEFKDMVERCNKVGVRIIVDAVINNMAKVGLKKGIGSSGGSYFDGTEGIESFPEVPYTKEHFNDYRCKRNIIADDIAHNVEQLRNCRNSGLLDLDQSNPHVQAKIVEYFNHLIDIGVAGFRIDSKYMWPKDLKAIQSKTKNLRIDIFGPNKRPFFAHVINENGFIENIREYKDIGRSN</sequence>
<protein>
    <recommendedName>
        <fullName evidence="6">alpha-amylase</fullName>
        <ecNumber evidence="6">3.2.1.1</ecNumber>
    </recommendedName>
</protein>
<dbReference type="GO" id="GO:0005975">
    <property type="term" value="P:carbohydrate metabolic process"/>
    <property type="evidence" value="ECO:0007669"/>
    <property type="project" value="InterPro"/>
</dbReference>
<evidence type="ECO:0000256" key="11">
    <source>
        <dbReference type="RuleBase" id="RU003615"/>
    </source>
</evidence>
<evidence type="ECO:0000256" key="8">
    <source>
        <dbReference type="ARBA" id="ARBA00023214"/>
    </source>
</evidence>
<dbReference type="PRINTS" id="PR00110">
    <property type="entry name" value="ALPHAAMYLASE"/>
</dbReference>
<dbReference type="PANTHER" id="PTHR43447">
    <property type="entry name" value="ALPHA-AMYLASE"/>
    <property type="match status" value="1"/>
</dbReference>
<evidence type="ECO:0000256" key="1">
    <source>
        <dbReference type="ARBA" id="ARBA00000548"/>
    </source>
</evidence>
<dbReference type="InterPro" id="IPR017853">
    <property type="entry name" value="GH"/>
</dbReference>
<feature type="chain" id="PRO_5018211717" description="alpha-amylase" evidence="12">
    <location>
        <begin position="19"/>
        <end position="275"/>
    </location>
</feature>
<dbReference type="EC" id="3.2.1.1" evidence="6"/>
<comment type="cofactor">
    <cofactor evidence="3">
        <name>chloride</name>
        <dbReference type="ChEBI" id="CHEBI:17996"/>
    </cofactor>
</comment>
<dbReference type="SUPFAM" id="SSF51445">
    <property type="entry name" value="(Trans)glycosidases"/>
    <property type="match status" value="1"/>
</dbReference>
<keyword evidence="15" id="KW-1185">Reference proteome</keyword>
<dbReference type="Proteomes" id="UP000270094">
    <property type="component" value="Unassembled WGS sequence"/>
</dbReference>
<evidence type="ECO:0000256" key="2">
    <source>
        <dbReference type="ARBA" id="ARBA00001913"/>
    </source>
</evidence>
<comment type="similarity">
    <text evidence="4 11">Belongs to the glycosyl hydrolase 13 family.</text>
</comment>
<accession>A0A3P7IGH2</accession>
<reference evidence="14 15" key="1">
    <citation type="submission" date="2018-11" db="EMBL/GenBank/DDBJ databases">
        <authorList>
            <consortium name="Pathogen Informatics"/>
        </authorList>
    </citation>
    <scope>NUCLEOTIDE SEQUENCE [LARGE SCALE GENOMIC DNA]</scope>
</reference>
<keyword evidence="7" id="KW-0378">Hydrolase</keyword>
<comment type="subunit">
    <text evidence="5">Monomer.</text>
</comment>
<dbReference type="GO" id="GO:0004556">
    <property type="term" value="F:alpha-amylase activity"/>
    <property type="evidence" value="ECO:0007669"/>
    <property type="project" value="UniProtKB-EC"/>
</dbReference>
<keyword evidence="9" id="KW-0119">Carbohydrate metabolism</keyword>
<evidence type="ECO:0000256" key="3">
    <source>
        <dbReference type="ARBA" id="ARBA00001923"/>
    </source>
</evidence>
<evidence type="ECO:0000256" key="4">
    <source>
        <dbReference type="ARBA" id="ARBA00008061"/>
    </source>
</evidence>
<dbReference type="InterPro" id="IPR006047">
    <property type="entry name" value="GH13_cat_dom"/>
</dbReference>
<dbReference type="Pfam" id="PF00128">
    <property type="entry name" value="Alpha-amylase"/>
    <property type="match status" value="1"/>
</dbReference>
<evidence type="ECO:0000313" key="14">
    <source>
        <dbReference type="EMBL" id="VDM66963.1"/>
    </source>
</evidence>
<keyword evidence="12" id="KW-0732">Signal</keyword>